<keyword evidence="2" id="KW-1185">Reference proteome</keyword>
<dbReference type="Proteomes" id="UP000315295">
    <property type="component" value="Unassembled WGS sequence"/>
</dbReference>
<reference evidence="1 2" key="1">
    <citation type="journal article" date="2019" name="G3 (Bethesda)">
        <title>Sequencing of a Wild Apple (Malus baccata) Genome Unravels the Differences Between Cultivated and Wild Apple Species Regarding Disease Resistance and Cold Tolerance.</title>
        <authorList>
            <person name="Chen X."/>
        </authorList>
    </citation>
    <scope>NUCLEOTIDE SEQUENCE [LARGE SCALE GENOMIC DNA]</scope>
    <source>
        <strain evidence="2">cv. Shandingzi</strain>
        <tissue evidence="1">Leaves</tissue>
    </source>
</reference>
<proteinExistence type="predicted"/>
<name>A0A540KP65_MALBA</name>
<sequence length="69" mass="8103">MGVWQPRHDHILPYIFAMPNGPLPNWPVLKPKTSGIQENPFPNCNTWGRHWFGTKLVGYHRHYPNPNIM</sequence>
<evidence type="ECO:0000313" key="2">
    <source>
        <dbReference type="Proteomes" id="UP000315295"/>
    </source>
</evidence>
<protein>
    <submittedName>
        <fullName evidence="1">Uncharacterized protein</fullName>
    </submittedName>
</protein>
<accession>A0A540KP65</accession>
<comment type="caution">
    <text evidence="1">The sequence shown here is derived from an EMBL/GenBank/DDBJ whole genome shotgun (WGS) entry which is preliminary data.</text>
</comment>
<organism evidence="1 2">
    <name type="scientific">Malus baccata</name>
    <name type="common">Siberian crab apple</name>
    <name type="synonym">Pyrus baccata</name>
    <dbReference type="NCBI Taxonomy" id="106549"/>
    <lineage>
        <taxon>Eukaryota</taxon>
        <taxon>Viridiplantae</taxon>
        <taxon>Streptophyta</taxon>
        <taxon>Embryophyta</taxon>
        <taxon>Tracheophyta</taxon>
        <taxon>Spermatophyta</taxon>
        <taxon>Magnoliopsida</taxon>
        <taxon>eudicotyledons</taxon>
        <taxon>Gunneridae</taxon>
        <taxon>Pentapetalae</taxon>
        <taxon>rosids</taxon>
        <taxon>fabids</taxon>
        <taxon>Rosales</taxon>
        <taxon>Rosaceae</taxon>
        <taxon>Amygdaloideae</taxon>
        <taxon>Maleae</taxon>
        <taxon>Malus</taxon>
    </lineage>
</organism>
<evidence type="ECO:0000313" key="1">
    <source>
        <dbReference type="EMBL" id="TQD76000.1"/>
    </source>
</evidence>
<dbReference type="AlphaFoldDB" id="A0A540KP65"/>
<gene>
    <name evidence="1" type="ORF">C1H46_038487</name>
</gene>
<dbReference type="EMBL" id="VIEB01001061">
    <property type="protein sequence ID" value="TQD76000.1"/>
    <property type="molecule type" value="Genomic_DNA"/>
</dbReference>